<comment type="similarity">
    <text evidence="6">Belongs to the RnfG family.</text>
</comment>
<keyword evidence="4 6" id="KW-0288">FMN</keyword>
<evidence type="ECO:0000259" key="7">
    <source>
        <dbReference type="SMART" id="SM00900"/>
    </source>
</evidence>
<dbReference type="InterPro" id="IPR010209">
    <property type="entry name" value="Ion_transpt_RnfG/RsxG"/>
</dbReference>
<dbReference type="PANTHER" id="PTHR36118:SF1">
    <property type="entry name" value="ION-TRANSLOCATING OXIDOREDUCTASE COMPLEX SUBUNIT G"/>
    <property type="match status" value="1"/>
</dbReference>
<dbReference type="PIRSF" id="PIRSF006091">
    <property type="entry name" value="E_trnsport_RnfG"/>
    <property type="match status" value="1"/>
</dbReference>
<comment type="subunit">
    <text evidence="6">The complex is composed of six subunits: RnfA, RnfB, RnfC, RnfD, RnfE and RnfG.</text>
</comment>
<evidence type="ECO:0000256" key="5">
    <source>
        <dbReference type="ARBA" id="ARBA00022982"/>
    </source>
</evidence>
<keyword evidence="2 6" id="KW-0597">Phosphoprotein</keyword>
<protein>
    <recommendedName>
        <fullName evidence="6">Ion-translocating oxidoreductase complex subunit G</fullName>
        <ecNumber evidence="6">7.-.-.-</ecNumber>
    </recommendedName>
    <alternativeName>
        <fullName evidence="6">Rnf electron transport complex subunit G</fullName>
    </alternativeName>
</protein>
<dbReference type="Pfam" id="PF04205">
    <property type="entry name" value="FMN_bind"/>
    <property type="match status" value="1"/>
</dbReference>
<name>A0ABY6DHY0_9NEIS</name>
<keyword evidence="1 6" id="KW-0813">Transport</keyword>
<dbReference type="HAMAP" id="MF_00479">
    <property type="entry name" value="RsxG_RnfG"/>
    <property type="match status" value="1"/>
</dbReference>
<keyword evidence="6" id="KW-1003">Cell membrane</keyword>
<proteinExistence type="inferred from homology"/>
<dbReference type="EC" id="7.-.-.-" evidence="6"/>
<gene>
    <name evidence="8" type="primary">rsxG</name>
    <name evidence="6" type="synonym">rnfG</name>
    <name evidence="8" type="ORF">N8I74_09905</name>
</gene>
<dbReference type="EMBL" id="CP106753">
    <property type="protein sequence ID" value="UXY13637.1"/>
    <property type="molecule type" value="Genomic_DNA"/>
</dbReference>
<evidence type="ECO:0000256" key="2">
    <source>
        <dbReference type="ARBA" id="ARBA00022553"/>
    </source>
</evidence>
<accession>A0ABY6DHY0</accession>
<organism evidence="8 9">
    <name type="scientific">Chitiniphilus purpureus</name>
    <dbReference type="NCBI Taxonomy" id="2981137"/>
    <lineage>
        <taxon>Bacteria</taxon>
        <taxon>Pseudomonadati</taxon>
        <taxon>Pseudomonadota</taxon>
        <taxon>Betaproteobacteria</taxon>
        <taxon>Neisseriales</taxon>
        <taxon>Chitinibacteraceae</taxon>
        <taxon>Chitiniphilus</taxon>
    </lineage>
</organism>
<keyword evidence="3 6" id="KW-0285">Flavoprotein</keyword>
<dbReference type="InterPro" id="IPR007329">
    <property type="entry name" value="FMN-bd"/>
</dbReference>
<keyword evidence="6" id="KW-0997">Cell inner membrane</keyword>
<dbReference type="RefSeq" id="WP_263122846.1">
    <property type="nucleotide sequence ID" value="NZ_CP106753.1"/>
</dbReference>
<keyword evidence="6" id="KW-1133">Transmembrane helix</keyword>
<reference evidence="8" key="1">
    <citation type="submission" date="2022-10" db="EMBL/GenBank/DDBJ databases">
        <title>Chitiniphilus purpureus sp. nov., a novel chitin-degrading bacterium isolated from crawfish pond sediment.</title>
        <authorList>
            <person name="Li K."/>
        </authorList>
    </citation>
    <scope>NUCLEOTIDE SEQUENCE</scope>
    <source>
        <strain evidence="8">CD1</strain>
    </source>
</reference>
<feature type="domain" description="FMN-binding" evidence="7">
    <location>
        <begin position="103"/>
        <end position="195"/>
    </location>
</feature>
<evidence type="ECO:0000256" key="1">
    <source>
        <dbReference type="ARBA" id="ARBA00022448"/>
    </source>
</evidence>
<comment type="caution">
    <text evidence="6">Lacks conserved residue(s) required for the propagation of feature annotation.</text>
</comment>
<sequence>MSTTAAGVRGALTLLAFALAATALLAGVWDLTRERAARSAHAARLALLAQVLPAHDNDPARDAWPLPAPQARRLGHAGPVPVYPARRNGTVVALALEVVAPDGYAGPIRLLVGVGRDGALLGVRVLAHRETPGLGDYIDAARSPWSSQFAGRTLGEPPEDGWAIRQDGGVFDATAGASVTPRAVVAALRRTLLVVRDHHAAWFAGRAS</sequence>
<comment type="subcellular location">
    <subcellularLocation>
        <location evidence="6">Cell inner membrane</location>
        <topology evidence="6">Single-pass membrane protein</topology>
    </subcellularLocation>
</comment>
<keyword evidence="6" id="KW-1278">Translocase</keyword>
<evidence type="ECO:0000256" key="4">
    <source>
        <dbReference type="ARBA" id="ARBA00022643"/>
    </source>
</evidence>
<keyword evidence="6" id="KW-0812">Transmembrane</keyword>
<keyword evidence="6" id="KW-0472">Membrane</keyword>
<dbReference type="Proteomes" id="UP001061302">
    <property type="component" value="Chromosome"/>
</dbReference>
<evidence type="ECO:0000256" key="6">
    <source>
        <dbReference type="HAMAP-Rule" id="MF_00479"/>
    </source>
</evidence>
<dbReference type="NCBIfam" id="NF002519">
    <property type="entry name" value="PRK01908.1"/>
    <property type="match status" value="1"/>
</dbReference>
<keyword evidence="5 6" id="KW-0249">Electron transport</keyword>
<comment type="function">
    <text evidence="6">Part of a membrane-bound complex that couples electron transfer with translocation of ions across the membrane.</text>
</comment>
<keyword evidence="9" id="KW-1185">Reference proteome</keyword>
<dbReference type="PANTHER" id="PTHR36118">
    <property type="entry name" value="ION-TRANSLOCATING OXIDOREDUCTASE COMPLEX SUBUNIT G"/>
    <property type="match status" value="1"/>
</dbReference>
<comment type="cofactor">
    <cofactor evidence="6">
        <name>FMN</name>
        <dbReference type="ChEBI" id="CHEBI:58210"/>
    </cofactor>
</comment>
<evidence type="ECO:0000313" key="9">
    <source>
        <dbReference type="Proteomes" id="UP001061302"/>
    </source>
</evidence>
<dbReference type="SMART" id="SM00900">
    <property type="entry name" value="FMN_bind"/>
    <property type="match status" value="1"/>
</dbReference>
<evidence type="ECO:0000313" key="8">
    <source>
        <dbReference type="EMBL" id="UXY13637.1"/>
    </source>
</evidence>
<evidence type="ECO:0000256" key="3">
    <source>
        <dbReference type="ARBA" id="ARBA00022630"/>
    </source>
</evidence>
<dbReference type="NCBIfam" id="TIGR01947">
    <property type="entry name" value="rnfG"/>
    <property type="match status" value="1"/>
</dbReference>